<comment type="cofactor">
    <cofactor evidence="2 18">
        <name>Mg(2+)</name>
        <dbReference type="ChEBI" id="CHEBI:18420"/>
    </cofactor>
</comment>
<keyword evidence="14 18" id="KW-0067">ATP-binding</keyword>
<dbReference type="InterPro" id="IPR001348">
    <property type="entry name" value="ATP_PRibTrfase_HisG"/>
</dbReference>
<comment type="subcellular location">
    <subcellularLocation>
        <location evidence="3 18">Cytoplasm</location>
    </subcellularLocation>
</comment>
<dbReference type="FunFam" id="3.30.70.120:FF:000002">
    <property type="entry name" value="ATP phosphoribosyltransferase"/>
    <property type="match status" value="1"/>
</dbReference>
<gene>
    <name evidence="18" type="primary">hisG</name>
    <name evidence="21" type="ORF">EVB02_02295</name>
</gene>
<reference evidence="21 22" key="1">
    <citation type="submission" date="2019-02" db="EMBL/GenBank/DDBJ databases">
        <title>Prokaryotic population dynamics and viral predation in marine succession experiment using metagenomics: the confinement effect.</title>
        <authorList>
            <person name="Haro-Moreno J.M."/>
            <person name="Rodriguez-Valera F."/>
            <person name="Lopez-Perez M."/>
        </authorList>
    </citation>
    <scope>NUCLEOTIDE SEQUENCE [LARGE SCALE GENOMIC DNA]</scope>
    <source>
        <strain evidence="21">MED-G169</strain>
    </source>
</reference>
<comment type="similarity">
    <text evidence="5 18">Belongs to the ATP phosphoribosyltransferase family. Long subfamily.</text>
</comment>
<comment type="activity regulation">
    <text evidence="18">Feedback inhibited by histidine.</text>
</comment>
<evidence type="ECO:0000256" key="16">
    <source>
        <dbReference type="ARBA" id="ARBA00023102"/>
    </source>
</evidence>
<evidence type="ECO:0000256" key="9">
    <source>
        <dbReference type="ARBA" id="ARBA00022605"/>
    </source>
</evidence>
<evidence type="ECO:0000256" key="3">
    <source>
        <dbReference type="ARBA" id="ARBA00004496"/>
    </source>
</evidence>
<dbReference type="Pfam" id="PF01634">
    <property type="entry name" value="HisG"/>
    <property type="match status" value="1"/>
</dbReference>
<evidence type="ECO:0000256" key="6">
    <source>
        <dbReference type="ARBA" id="ARBA00011946"/>
    </source>
</evidence>
<dbReference type="InterPro" id="IPR020621">
    <property type="entry name" value="ATP-PRT_HisG_long"/>
</dbReference>
<evidence type="ECO:0000313" key="22">
    <source>
        <dbReference type="Proteomes" id="UP000318148"/>
    </source>
</evidence>
<proteinExistence type="inferred from homology"/>
<evidence type="ECO:0000256" key="4">
    <source>
        <dbReference type="ARBA" id="ARBA00004667"/>
    </source>
</evidence>
<evidence type="ECO:0000259" key="19">
    <source>
        <dbReference type="Pfam" id="PF01634"/>
    </source>
</evidence>
<dbReference type="SUPFAM" id="SSF53850">
    <property type="entry name" value="Periplasmic binding protein-like II"/>
    <property type="match status" value="1"/>
</dbReference>
<evidence type="ECO:0000256" key="13">
    <source>
        <dbReference type="ARBA" id="ARBA00022741"/>
    </source>
</evidence>
<keyword evidence="16 18" id="KW-0368">Histidine biosynthesis</keyword>
<keyword evidence="9 18" id="KW-0028">Amino-acid biosynthesis</keyword>
<keyword evidence="13 18" id="KW-0547">Nucleotide-binding</keyword>
<dbReference type="UniPathway" id="UPA00031">
    <property type="reaction ID" value="UER00006"/>
</dbReference>
<comment type="catalytic activity">
    <reaction evidence="1 18">
        <text>1-(5-phospho-beta-D-ribosyl)-ATP + diphosphate = 5-phospho-alpha-D-ribose 1-diphosphate + ATP</text>
        <dbReference type="Rhea" id="RHEA:18473"/>
        <dbReference type="ChEBI" id="CHEBI:30616"/>
        <dbReference type="ChEBI" id="CHEBI:33019"/>
        <dbReference type="ChEBI" id="CHEBI:58017"/>
        <dbReference type="ChEBI" id="CHEBI:73183"/>
        <dbReference type="EC" id="2.4.2.17"/>
    </reaction>
</comment>
<dbReference type="GO" id="GO:0003879">
    <property type="term" value="F:ATP phosphoribosyltransferase activity"/>
    <property type="evidence" value="ECO:0007669"/>
    <property type="project" value="UniProtKB-UniRule"/>
</dbReference>
<sequence>MTSRVRIAVQKNGRLSEESLTLLKKCGVSFSHSADKLFIRSSNMMIDLLMVRDDDIPNLVNQNIADLGIVGENVLKEKQLANKNIIVKKEADLGFSKCRLAFAKPKEMSDSDLNNKKIATSYPAIVENYLKKENIFAEIIEIHGSVELTPFVGIADIVCDLVSTGITLESNNLEESVTILNSQALLIKSSEVDESKNMLIKKLVSRIKSVIEASDSKYIMFNADTKDIESLINLLPAADSPTVIPLADKNKVAIHSVCKEDIFWETIESLKLQGASSILVLPIEKLAY</sequence>
<evidence type="ECO:0000256" key="17">
    <source>
        <dbReference type="ARBA" id="ARBA00024861"/>
    </source>
</evidence>
<evidence type="ECO:0000256" key="10">
    <source>
        <dbReference type="ARBA" id="ARBA00022676"/>
    </source>
</evidence>
<dbReference type="Gene3D" id="3.30.70.120">
    <property type="match status" value="1"/>
</dbReference>
<dbReference type="Gene3D" id="3.40.190.10">
    <property type="entry name" value="Periplasmic binding protein-like II"/>
    <property type="match status" value="2"/>
</dbReference>
<dbReference type="InterPro" id="IPR013820">
    <property type="entry name" value="ATP_PRibTrfase_cat"/>
</dbReference>
<accession>A0A520LM21</accession>
<dbReference type="EMBL" id="SHBO01000021">
    <property type="protein sequence ID" value="RZO06755.1"/>
    <property type="molecule type" value="Genomic_DNA"/>
</dbReference>
<keyword evidence="11 18" id="KW-0808">Transferase</keyword>
<evidence type="ECO:0000256" key="14">
    <source>
        <dbReference type="ARBA" id="ARBA00022840"/>
    </source>
</evidence>
<dbReference type="Pfam" id="PF08029">
    <property type="entry name" value="HisG_C"/>
    <property type="match status" value="1"/>
</dbReference>
<comment type="pathway">
    <text evidence="4 18">Amino-acid biosynthesis; L-histidine biosynthesis; L-histidine from 5-phospho-alpha-D-ribose 1-diphosphate: step 1/9.</text>
</comment>
<dbReference type="AlphaFoldDB" id="A0A520LM21"/>
<dbReference type="InterPro" id="IPR018198">
    <property type="entry name" value="ATP_PRibTrfase_CS"/>
</dbReference>
<dbReference type="PROSITE" id="PS01316">
    <property type="entry name" value="ATP_P_PHORIBOSYLTR"/>
    <property type="match status" value="1"/>
</dbReference>
<organism evidence="21 22">
    <name type="scientific">SAR92 clade bacterium</name>
    <dbReference type="NCBI Taxonomy" id="2315479"/>
    <lineage>
        <taxon>Bacteria</taxon>
        <taxon>Pseudomonadati</taxon>
        <taxon>Pseudomonadota</taxon>
        <taxon>Gammaproteobacteria</taxon>
        <taxon>Cellvibrionales</taxon>
        <taxon>Porticoccaceae</taxon>
        <taxon>SAR92 clade</taxon>
    </lineage>
</organism>
<evidence type="ECO:0000256" key="7">
    <source>
        <dbReference type="ARBA" id="ARBA00020998"/>
    </source>
</evidence>
<evidence type="ECO:0000256" key="15">
    <source>
        <dbReference type="ARBA" id="ARBA00022842"/>
    </source>
</evidence>
<comment type="function">
    <text evidence="17 18">Catalyzes the condensation of ATP and 5-phosphoribose 1-diphosphate to form N'-(5'-phosphoribosyl)-ATP (PR-ATP). Has a crucial role in the pathway because the rate of histidine biosynthesis seems to be controlled primarily by regulation of HisG enzymatic activity.</text>
</comment>
<evidence type="ECO:0000256" key="12">
    <source>
        <dbReference type="ARBA" id="ARBA00022723"/>
    </source>
</evidence>
<dbReference type="NCBIfam" id="TIGR00070">
    <property type="entry name" value="hisG"/>
    <property type="match status" value="1"/>
</dbReference>
<feature type="domain" description="Histidine biosynthesis HisG C-terminal" evidence="20">
    <location>
        <begin position="213"/>
        <end position="285"/>
    </location>
</feature>
<dbReference type="InterPro" id="IPR013115">
    <property type="entry name" value="HisG_C"/>
</dbReference>
<dbReference type="InterPro" id="IPR011322">
    <property type="entry name" value="N-reg_PII-like_a/b"/>
</dbReference>
<name>A0A520LM21_9GAMM</name>
<comment type="caution">
    <text evidence="21">The sequence shown here is derived from an EMBL/GenBank/DDBJ whole genome shotgun (WGS) entry which is preliminary data.</text>
</comment>
<feature type="domain" description="ATP phosphoribosyltransferase catalytic" evidence="19">
    <location>
        <begin position="52"/>
        <end position="208"/>
    </location>
</feature>
<dbReference type="GO" id="GO:0000287">
    <property type="term" value="F:magnesium ion binding"/>
    <property type="evidence" value="ECO:0007669"/>
    <property type="project" value="UniProtKB-UniRule"/>
</dbReference>
<evidence type="ECO:0000256" key="11">
    <source>
        <dbReference type="ARBA" id="ARBA00022679"/>
    </source>
</evidence>
<protein>
    <recommendedName>
        <fullName evidence="7 18">ATP phosphoribosyltransferase</fullName>
        <shortName evidence="18">ATP-PRT</shortName>
        <shortName evidence="18">ATP-PRTase</shortName>
        <ecNumber evidence="6 18">2.4.2.17</ecNumber>
    </recommendedName>
</protein>
<evidence type="ECO:0000259" key="20">
    <source>
        <dbReference type="Pfam" id="PF08029"/>
    </source>
</evidence>
<keyword evidence="12 18" id="KW-0479">Metal-binding</keyword>
<evidence type="ECO:0000256" key="1">
    <source>
        <dbReference type="ARBA" id="ARBA00000915"/>
    </source>
</evidence>
<evidence type="ECO:0000256" key="8">
    <source>
        <dbReference type="ARBA" id="ARBA00022490"/>
    </source>
</evidence>
<dbReference type="InterPro" id="IPR015867">
    <property type="entry name" value="N-reg_PII/ATP_PRibTrfase_C"/>
</dbReference>
<dbReference type="GO" id="GO:0005524">
    <property type="term" value="F:ATP binding"/>
    <property type="evidence" value="ECO:0007669"/>
    <property type="project" value="UniProtKB-KW"/>
</dbReference>
<dbReference type="FunFam" id="3.40.190.10:FF:000008">
    <property type="entry name" value="ATP phosphoribosyltransferase"/>
    <property type="match status" value="1"/>
</dbReference>
<dbReference type="SUPFAM" id="SSF54913">
    <property type="entry name" value="GlnB-like"/>
    <property type="match status" value="1"/>
</dbReference>
<dbReference type="GO" id="GO:0000105">
    <property type="term" value="P:L-histidine biosynthetic process"/>
    <property type="evidence" value="ECO:0007669"/>
    <property type="project" value="UniProtKB-UniRule"/>
</dbReference>
<keyword evidence="10 18" id="KW-0328">Glycosyltransferase</keyword>
<dbReference type="Proteomes" id="UP000318148">
    <property type="component" value="Unassembled WGS sequence"/>
</dbReference>
<dbReference type="PANTHER" id="PTHR21403">
    <property type="entry name" value="ATP PHOSPHORIBOSYLTRANSFERASE ATP-PRTASE"/>
    <property type="match status" value="1"/>
</dbReference>
<keyword evidence="8 18" id="KW-0963">Cytoplasm</keyword>
<dbReference type="EC" id="2.4.2.17" evidence="6 18"/>
<evidence type="ECO:0000256" key="18">
    <source>
        <dbReference type="HAMAP-Rule" id="MF_00079"/>
    </source>
</evidence>
<keyword evidence="15 18" id="KW-0460">Magnesium</keyword>
<dbReference type="PANTHER" id="PTHR21403:SF8">
    <property type="entry name" value="ATP PHOSPHORIBOSYLTRANSFERASE"/>
    <property type="match status" value="1"/>
</dbReference>
<evidence type="ECO:0000256" key="2">
    <source>
        <dbReference type="ARBA" id="ARBA00001946"/>
    </source>
</evidence>
<dbReference type="NCBIfam" id="TIGR03455">
    <property type="entry name" value="HisG_C-term"/>
    <property type="match status" value="1"/>
</dbReference>
<evidence type="ECO:0000313" key="21">
    <source>
        <dbReference type="EMBL" id="RZO06755.1"/>
    </source>
</evidence>
<dbReference type="GO" id="GO:0005737">
    <property type="term" value="C:cytoplasm"/>
    <property type="evidence" value="ECO:0007669"/>
    <property type="project" value="UniProtKB-SubCell"/>
</dbReference>
<dbReference type="HAMAP" id="MF_00079">
    <property type="entry name" value="HisG_Long"/>
    <property type="match status" value="1"/>
</dbReference>
<evidence type="ECO:0000256" key="5">
    <source>
        <dbReference type="ARBA" id="ARBA00007955"/>
    </source>
</evidence>